<organism evidence="4 5">
    <name type="scientific">Cylindrodendrum hubeiense</name>
    <dbReference type="NCBI Taxonomy" id="595255"/>
    <lineage>
        <taxon>Eukaryota</taxon>
        <taxon>Fungi</taxon>
        <taxon>Dikarya</taxon>
        <taxon>Ascomycota</taxon>
        <taxon>Pezizomycotina</taxon>
        <taxon>Sordariomycetes</taxon>
        <taxon>Hypocreomycetidae</taxon>
        <taxon>Hypocreales</taxon>
        <taxon>Nectriaceae</taxon>
        <taxon>Cylindrodendrum</taxon>
    </lineage>
</organism>
<evidence type="ECO:0000256" key="2">
    <source>
        <dbReference type="SAM" id="MobiDB-lite"/>
    </source>
</evidence>
<sequence length="210" mass="23536">MAYKSATSDKVLSPIGLAHVVLRTANYKPMVAFYKAFLGAHATFENDQLTFLTYDEEHHRLAIGYIPGTSEKIPTSSGLEHIAFQFSTLGDLMQAYEQRKARGILPIWCVNHGPTTSIYYQDPDGNQLETQVDNFDTVEEASEFMTSPEYAENPLGADFDPTEMIAKLRNGEDERTIKKRANIGPRGFETIPTPPARDIRDQYDVIEPAS</sequence>
<evidence type="ECO:0000313" key="4">
    <source>
        <dbReference type="EMBL" id="KAF7557126.1"/>
    </source>
</evidence>
<comment type="similarity">
    <text evidence="1">Belongs to the glyoxalase I family.</text>
</comment>
<name>A0A9P5LFU3_9HYPO</name>
<dbReference type="InterPro" id="IPR050383">
    <property type="entry name" value="GlyoxalaseI/FosfomycinResist"/>
</dbReference>
<dbReference type="PROSITE" id="PS51819">
    <property type="entry name" value="VOC"/>
    <property type="match status" value="1"/>
</dbReference>
<evidence type="ECO:0000259" key="3">
    <source>
        <dbReference type="PROSITE" id="PS51819"/>
    </source>
</evidence>
<dbReference type="SUPFAM" id="SSF54593">
    <property type="entry name" value="Glyoxalase/Bleomycin resistance protein/Dihydroxybiphenyl dioxygenase"/>
    <property type="match status" value="1"/>
</dbReference>
<protein>
    <recommendedName>
        <fullName evidence="3">VOC domain-containing protein</fullName>
    </recommendedName>
</protein>
<dbReference type="AlphaFoldDB" id="A0A9P5LFU3"/>
<dbReference type="InterPro" id="IPR029068">
    <property type="entry name" value="Glyas_Bleomycin-R_OHBP_Dase"/>
</dbReference>
<comment type="caution">
    <text evidence="4">The sequence shown here is derived from an EMBL/GenBank/DDBJ whole genome shotgun (WGS) entry which is preliminary data.</text>
</comment>
<dbReference type="Gene3D" id="3.10.180.10">
    <property type="entry name" value="2,3-Dihydroxybiphenyl 1,2-Dioxygenase, domain 1"/>
    <property type="match status" value="1"/>
</dbReference>
<dbReference type="PANTHER" id="PTHR21366:SF14">
    <property type="entry name" value="GLYOXALASE DOMAIN-CONTAINING PROTEIN 5"/>
    <property type="match status" value="1"/>
</dbReference>
<dbReference type="Proteomes" id="UP000722485">
    <property type="component" value="Unassembled WGS sequence"/>
</dbReference>
<feature type="region of interest" description="Disordered" evidence="2">
    <location>
        <begin position="184"/>
        <end position="210"/>
    </location>
</feature>
<dbReference type="InterPro" id="IPR004360">
    <property type="entry name" value="Glyas_Fos-R_dOase_dom"/>
</dbReference>
<reference evidence="4" key="1">
    <citation type="submission" date="2020-03" db="EMBL/GenBank/DDBJ databases">
        <title>Draft Genome Sequence of Cylindrodendrum hubeiense.</title>
        <authorList>
            <person name="Buettner E."/>
            <person name="Kellner H."/>
        </authorList>
    </citation>
    <scope>NUCLEOTIDE SEQUENCE</scope>
    <source>
        <strain evidence="4">IHI 201604</strain>
    </source>
</reference>
<dbReference type="EMBL" id="JAANBB010000007">
    <property type="protein sequence ID" value="KAF7557126.1"/>
    <property type="molecule type" value="Genomic_DNA"/>
</dbReference>
<proteinExistence type="inferred from homology"/>
<dbReference type="Pfam" id="PF00903">
    <property type="entry name" value="Glyoxalase"/>
    <property type="match status" value="1"/>
</dbReference>
<dbReference type="OrthoDB" id="5371818at2759"/>
<gene>
    <name evidence="4" type="ORF">G7Z17_g934</name>
</gene>
<keyword evidence="5" id="KW-1185">Reference proteome</keyword>
<evidence type="ECO:0000256" key="1">
    <source>
        <dbReference type="ARBA" id="ARBA00010363"/>
    </source>
</evidence>
<dbReference type="PANTHER" id="PTHR21366">
    <property type="entry name" value="GLYOXALASE FAMILY PROTEIN"/>
    <property type="match status" value="1"/>
</dbReference>
<accession>A0A9P5LFU3</accession>
<evidence type="ECO:0000313" key="5">
    <source>
        <dbReference type="Proteomes" id="UP000722485"/>
    </source>
</evidence>
<dbReference type="InterPro" id="IPR037523">
    <property type="entry name" value="VOC_core"/>
</dbReference>
<feature type="domain" description="VOC" evidence="3">
    <location>
        <begin position="16"/>
        <end position="133"/>
    </location>
</feature>